<evidence type="ECO:0000313" key="1">
    <source>
        <dbReference type="EMBL" id="JAH61121.1"/>
    </source>
</evidence>
<protein>
    <submittedName>
        <fullName evidence="1">Uncharacterized protein</fullName>
    </submittedName>
</protein>
<accession>A0A0E9U5M0</accession>
<dbReference type="EMBL" id="GBXM01047456">
    <property type="protein sequence ID" value="JAH61121.1"/>
    <property type="molecule type" value="Transcribed_RNA"/>
</dbReference>
<sequence>MLIDLSWCTALRLVCIKCVSCRYRQAADVL</sequence>
<proteinExistence type="predicted"/>
<organism evidence="1">
    <name type="scientific">Anguilla anguilla</name>
    <name type="common">European freshwater eel</name>
    <name type="synonym">Muraena anguilla</name>
    <dbReference type="NCBI Taxonomy" id="7936"/>
    <lineage>
        <taxon>Eukaryota</taxon>
        <taxon>Metazoa</taxon>
        <taxon>Chordata</taxon>
        <taxon>Craniata</taxon>
        <taxon>Vertebrata</taxon>
        <taxon>Euteleostomi</taxon>
        <taxon>Actinopterygii</taxon>
        <taxon>Neopterygii</taxon>
        <taxon>Teleostei</taxon>
        <taxon>Anguilliformes</taxon>
        <taxon>Anguillidae</taxon>
        <taxon>Anguilla</taxon>
    </lineage>
</organism>
<dbReference type="AlphaFoldDB" id="A0A0E9U5M0"/>
<reference evidence="1" key="2">
    <citation type="journal article" date="2015" name="Fish Shellfish Immunol.">
        <title>Early steps in the European eel (Anguilla anguilla)-Vibrio vulnificus interaction in the gills: Role of the RtxA13 toxin.</title>
        <authorList>
            <person name="Callol A."/>
            <person name="Pajuelo D."/>
            <person name="Ebbesson L."/>
            <person name="Teles M."/>
            <person name="MacKenzie S."/>
            <person name="Amaro C."/>
        </authorList>
    </citation>
    <scope>NUCLEOTIDE SEQUENCE</scope>
</reference>
<name>A0A0E9U5M0_ANGAN</name>
<reference evidence="1" key="1">
    <citation type="submission" date="2014-11" db="EMBL/GenBank/DDBJ databases">
        <authorList>
            <person name="Amaro Gonzalez C."/>
        </authorList>
    </citation>
    <scope>NUCLEOTIDE SEQUENCE</scope>
</reference>